<evidence type="ECO:0000256" key="9">
    <source>
        <dbReference type="ARBA" id="ARBA00023146"/>
    </source>
</evidence>
<feature type="domain" description="Arginyl tRNA synthetase N-terminal" evidence="14">
    <location>
        <begin position="9"/>
        <end position="93"/>
    </location>
</feature>
<dbReference type="EC" id="6.1.1.19" evidence="11"/>
<name>A0A927FAC6_9BACT</name>
<dbReference type="PRINTS" id="PR01038">
    <property type="entry name" value="TRNASYNTHARG"/>
</dbReference>
<evidence type="ECO:0000256" key="4">
    <source>
        <dbReference type="ARBA" id="ARBA00022490"/>
    </source>
</evidence>
<keyword evidence="16" id="KW-1185">Reference proteome</keyword>
<dbReference type="SUPFAM" id="SSF47323">
    <property type="entry name" value="Anticodon-binding domain of a subclass of class I aminoacyl-tRNA synthetases"/>
    <property type="match status" value="1"/>
</dbReference>
<dbReference type="Pfam" id="PF05746">
    <property type="entry name" value="DALR_1"/>
    <property type="match status" value="1"/>
</dbReference>
<evidence type="ECO:0000313" key="15">
    <source>
        <dbReference type="EMBL" id="MBD5780745.1"/>
    </source>
</evidence>
<evidence type="ECO:0000256" key="10">
    <source>
        <dbReference type="ARBA" id="ARBA00049339"/>
    </source>
</evidence>
<dbReference type="NCBIfam" id="TIGR00456">
    <property type="entry name" value="argS"/>
    <property type="match status" value="1"/>
</dbReference>
<reference evidence="15" key="1">
    <citation type="submission" date="2020-09" db="EMBL/GenBank/DDBJ databases">
        <title>Pelagicoccus enzymogenes sp. nov. with an EPS production, isolated from marine sediment.</title>
        <authorList>
            <person name="Feng X."/>
        </authorList>
    </citation>
    <scope>NUCLEOTIDE SEQUENCE</scope>
    <source>
        <strain evidence="15">NFK12</strain>
    </source>
</reference>
<dbReference type="PANTHER" id="PTHR11956:SF5">
    <property type="entry name" value="ARGININE--TRNA LIGASE, CYTOPLASMIC"/>
    <property type="match status" value="1"/>
</dbReference>
<evidence type="ECO:0000259" key="13">
    <source>
        <dbReference type="SMART" id="SM00836"/>
    </source>
</evidence>
<dbReference type="InterPro" id="IPR001412">
    <property type="entry name" value="aa-tRNA-synth_I_CS"/>
</dbReference>
<dbReference type="InterPro" id="IPR009080">
    <property type="entry name" value="tRNAsynth_Ia_anticodon-bd"/>
</dbReference>
<evidence type="ECO:0000256" key="6">
    <source>
        <dbReference type="ARBA" id="ARBA00022741"/>
    </source>
</evidence>
<dbReference type="Gene3D" id="3.40.50.620">
    <property type="entry name" value="HUPs"/>
    <property type="match status" value="1"/>
</dbReference>
<comment type="catalytic activity">
    <reaction evidence="10 11">
        <text>tRNA(Arg) + L-arginine + ATP = L-arginyl-tRNA(Arg) + AMP + diphosphate</text>
        <dbReference type="Rhea" id="RHEA:20301"/>
        <dbReference type="Rhea" id="RHEA-COMP:9658"/>
        <dbReference type="Rhea" id="RHEA-COMP:9673"/>
        <dbReference type="ChEBI" id="CHEBI:30616"/>
        <dbReference type="ChEBI" id="CHEBI:32682"/>
        <dbReference type="ChEBI" id="CHEBI:33019"/>
        <dbReference type="ChEBI" id="CHEBI:78442"/>
        <dbReference type="ChEBI" id="CHEBI:78513"/>
        <dbReference type="ChEBI" id="CHEBI:456215"/>
        <dbReference type="EC" id="6.1.1.19"/>
    </reaction>
</comment>
<evidence type="ECO:0000256" key="1">
    <source>
        <dbReference type="ARBA" id="ARBA00004496"/>
    </source>
</evidence>
<dbReference type="InterPro" id="IPR036695">
    <property type="entry name" value="Arg-tRNA-synth_N_sf"/>
</dbReference>
<proteinExistence type="inferred from homology"/>
<dbReference type="SMART" id="SM00836">
    <property type="entry name" value="DALR_1"/>
    <property type="match status" value="1"/>
</dbReference>
<dbReference type="GO" id="GO:0005737">
    <property type="term" value="C:cytoplasm"/>
    <property type="evidence" value="ECO:0007669"/>
    <property type="project" value="UniProtKB-SubCell"/>
</dbReference>
<dbReference type="Gene3D" id="1.10.730.10">
    <property type="entry name" value="Isoleucyl-tRNA Synthetase, Domain 1"/>
    <property type="match status" value="1"/>
</dbReference>
<dbReference type="InterPro" id="IPR014729">
    <property type="entry name" value="Rossmann-like_a/b/a_fold"/>
</dbReference>
<protein>
    <recommendedName>
        <fullName evidence="11">Arginine--tRNA ligase</fullName>
        <ecNumber evidence="11">6.1.1.19</ecNumber>
    </recommendedName>
    <alternativeName>
        <fullName evidence="11">Arginyl-tRNA synthetase</fullName>
        <shortName evidence="11">ArgRS</shortName>
    </alternativeName>
</protein>
<dbReference type="CDD" id="cd07956">
    <property type="entry name" value="Anticodon_Ia_Arg"/>
    <property type="match status" value="1"/>
</dbReference>
<dbReference type="AlphaFoldDB" id="A0A927FAC6"/>
<feature type="domain" description="DALR anticodon binding" evidence="13">
    <location>
        <begin position="476"/>
        <end position="593"/>
    </location>
</feature>
<evidence type="ECO:0000256" key="5">
    <source>
        <dbReference type="ARBA" id="ARBA00022598"/>
    </source>
</evidence>
<dbReference type="FunFam" id="3.40.50.620:FF:000116">
    <property type="entry name" value="Arginine--tRNA ligase"/>
    <property type="match status" value="1"/>
</dbReference>
<evidence type="ECO:0000259" key="14">
    <source>
        <dbReference type="SMART" id="SM01016"/>
    </source>
</evidence>
<comment type="caution">
    <text evidence="15">The sequence shown here is derived from an EMBL/GenBank/DDBJ whole genome shotgun (WGS) entry which is preliminary data.</text>
</comment>
<dbReference type="SUPFAM" id="SSF55190">
    <property type="entry name" value="Arginyl-tRNA synthetase (ArgRS), N-terminal 'additional' domain"/>
    <property type="match status" value="1"/>
</dbReference>
<comment type="subcellular location">
    <subcellularLocation>
        <location evidence="1 11">Cytoplasm</location>
    </subcellularLocation>
</comment>
<comment type="similarity">
    <text evidence="2 11 12">Belongs to the class-I aminoacyl-tRNA synthetase family.</text>
</comment>
<dbReference type="GO" id="GO:0006420">
    <property type="term" value="P:arginyl-tRNA aminoacylation"/>
    <property type="evidence" value="ECO:0007669"/>
    <property type="project" value="UniProtKB-UniRule"/>
</dbReference>
<dbReference type="PANTHER" id="PTHR11956">
    <property type="entry name" value="ARGINYL-TRNA SYNTHETASE"/>
    <property type="match status" value="1"/>
</dbReference>
<dbReference type="HAMAP" id="MF_00123">
    <property type="entry name" value="Arg_tRNA_synth"/>
    <property type="match status" value="1"/>
</dbReference>
<organism evidence="15 16">
    <name type="scientific">Pelagicoccus enzymogenes</name>
    <dbReference type="NCBI Taxonomy" id="2773457"/>
    <lineage>
        <taxon>Bacteria</taxon>
        <taxon>Pseudomonadati</taxon>
        <taxon>Verrucomicrobiota</taxon>
        <taxon>Opitutia</taxon>
        <taxon>Puniceicoccales</taxon>
        <taxon>Pelagicoccaceae</taxon>
        <taxon>Pelagicoccus</taxon>
    </lineage>
</organism>
<dbReference type="EMBL" id="JACYFG010000036">
    <property type="protein sequence ID" value="MBD5780745.1"/>
    <property type="molecule type" value="Genomic_DNA"/>
</dbReference>
<keyword evidence="7 11" id="KW-0067">ATP-binding</keyword>
<evidence type="ECO:0000256" key="8">
    <source>
        <dbReference type="ARBA" id="ARBA00022917"/>
    </source>
</evidence>
<evidence type="ECO:0000256" key="12">
    <source>
        <dbReference type="RuleBase" id="RU363038"/>
    </source>
</evidence>
<comment type="subunit">
    <text evidence="3 11">Monomer.</text>
</comment>
<evidence type="ECO:0000313" key="16">
    <source>
        <dbReference type="Proteomes" id="UP000622317"/>
    </source>
</evidence>
<evidence type="ECO:0000256" key="2">
    <source>
        <dbReference type="ARBA" id="ARBA00005594"/>
    </source>
</evidence>
<dbReference type="PROSITE" id="PS00178">
    <property type="entry name" value="AA_TRNA_LIGASE_I"/>
    <property type="match status" value="1"/>
</dbReference>
<keyword evidence="4 11" id="KW-0963">Cytoplasm</keyword>
<keyword evidence="6 11" id="KW-0547">Nucleotide-binding</keyword>
<dbReference type="Gene3D" id="3.30.1360.70">
    <property type="entry name" value="Arginyl tRNA synthetase N-terminal domain"/>
    <property type="match status" value="1"/>
</dbReference>
<accession>A0A927FAC6</accession>
<keyword evidence="8 11" id="KW-0648">Protein biosynthesis</keyword>
<dbReference type="SMART" id="SM01016">
    <property type="entry name" value="Arg_tRNA_synt_N"/>
    <property type="match status" value="1"/>
</dbReference>
<dbReference type="Pfam" id="PF00750">
    <property type="entry name" value="tRNA-synt_1d"/>
    <property type="match status" value="1"/>
</dbReference>
<dbReference type="SUPFAM" id="SSF52374">
    <property type="entry name" value="Nucleotidylyl transferase"/>
    <property type="match status" value="1"/>
</dbReference>
<dbReference type="Proteomes" id="UP000622317">
    <property type="component" value="Unassembled WGS sequence"/>
</dbReference>
<dbReference type="InterPro" id="IPR001278">
    <property type="entry name" value="Arg-tRNA-ligase"/>
</dbReference>
<evidence type="ECO:0000256" key="11">
    <source>
        <dbReference type="HAMAP-Rule" id="MF_00123"/>
    </source>
</evidence>
<evidence type="ECO:0000256" key="7">
    <source>
        <dbReference type="ARBA" id="ARBA00022840"/>
    </source>
</evidence>
<dbReference type="Pfam" id="PF03485">
    <property type="entry name" value="Arg_tRNA_synt_N"/>
    <property type="match status" value="1"/>
</dbReference>
<gene>
    <name evidence="11 15" type="primary">argS</name>
    <name evidence="15" type="ORF">IEN85_14690</name>
</gene>
<keyword evidence="5 11" id="KW-0436">Ligase</keyword>
<dbReference type="GO" id="GO:0005524">
    <property type="term" value="F:ATP binding"/>
    <property type="evidence" value="ECO:0007669"/>
    <property type="project" value="UniProtKB-UniRule"/>
</dbReference>
<dbReference type="InterPro" id="IPR035684">
    <property type="entry name" value="ArgRS_core"/>
</dbReference>
<feature type="short sequence motif" description="'HIGH' region" evidence="11">
    <location>
        <begin position="131"/>
        <end position="141"/>
    </location>
</feature>
<keyword evidence="9 11" id="KW-0030">Aminoacyl-tRNA synthetase</keyword>
<dbReference type="GO" id="GO:0004814">
    <property type="term" value="F:arginine-tRNA ligase activity"/>
    <property type="evidence" value="ECO:0007669"/>
    <property type="project" value="UniProtKB-UniRule"/>
</dbReference>
<evidence type="ECO:0000256" key="3">
    <source>
        <dbReference type="ARBA" id="ARBA00011245"/>
    </source>
</evidence>
<sequence>MQDWFDLAKKIDSLVLEAAASAGLEDSFTADIRSADPRFGDLQANGALPYAKRNKSNPRQIAQSIVEKLQANQELAEVAELSIAGPGFINFSLKPSFLQKWLTTFSGSEQLGKAAAHLQADETVVVDYSSPNTAKQMHIGHLRSLIIGESICKLLEFCGAKVIRDNHIGDWGTAYGRLFYAYKRFLDEENLQANPLGELERLYKLGSKLAAEDEAVVAESREELVKLQSEDPESMKLWETVNGHSIDGIKQVYELFDIHFDHYLGESFYRNMVEQVYKELEECGLGEKSEGAWVVFHPEHKRFATQPFMYRKSDGASNYATTDLATMLYRAEHFKASSIIIETDFRQKDHFEQLELTTQKWFEKTGRSFPKFSHVFHGTIMGENGKAMASRSGDPVLLKDLIAEAIERAEKLVREKNEEKVAKGQAPLSEEEVAAAAKVIGTGSIRYAELSQNRTSDYVFAWDKLLSFEGNTAPYLLYAATRIKSIFRNFEASELEALAGKASQIETPEELALARKILGFVGVLQQTIETLRPHLLCTYLFELAGAYSSFYNANKVIVSEEAIKARRLMLCQRTLDVLETGLGLLGIPTLERM</sequence>
<dbReference type="RefSeq" id="WP_191617839.1">
    <property type="nucleotide sequence ID" value="NZ_JACYFG010000036.1"/>
</dbReference>
<dbReference type="FunFam" id="1.10.730.10:FF:000006">
    <property type="entry name" value="Arginyl-tRNA synthetase 2, mitochondrial"/>
    <property type="match status" value="1"/>
</dbReference>
<dbReference type="InterPro" id="IPR005148">
    <property type="entry name" value="Arg-tRNA-synth_N"/>
</dbReference>
<dbReference type="InterPro" id="IPR008909">
    <property type="entry name" value="DALR_anticod-bd"/>
</dbReference>